<dbReference type="STRING" id="29349.CLOTH_00820"/>
<dbReference type="AlphaFoldDB" id="A0A1V4IA99"/>
<gene>
    <name evidence="1" type="ORF">CLOTH_00820</name>
</gene>
<keyword evidence="2" id="KW-1185">Reference proteome</keyword>
<name>A0A1V4IA99_9FIRM</name>
<evidence type="ECO:0000313" key="1">
    <source>
        <dbReference type="EMBL" id="OPJ56800.1"/>
    </source>
</evidence>
<accession>A0A1V4IA99</accession>
<comment type="caution">
    <text evidence="1">The sequence shown here is derived from an EMBL/GenBank/DDBJ whole genome shotgun (WGS) entry which is preliminary data.</text>
</comment>
<evidence type="ECO:0008006" key="3">
    <source>
        <dbReference type="Google" id="ProtNLM"/>
    </source>
</evidence>
<proteinExistence type="predicted"/>
<dbReference type="OrthoDB" id="9794280at2"/>
<dbReference type="Proteomes" id="UP000190140">
    <property type="component" value="Unassembled WGS sequence"/>
</dbReference>
<protein>
    <recommendedName>
        <fullName evidence="3">Na+-translocating membrane potential-generating system MpsC domain-containing protein</fullName>
    </recommendedName>
</protein>
<sequence>MKHFKKRITKIVDELLTYMFYLGATDISVNVKEEEKFFKISLNCNYNITKKPKIDRLVNALKCSKQEEMEEYYWELAGECDVDNELPLIGMMIDEAEIDFDDNSIEVILYRYK</sequence>
<reference evidence="1 2" key="1">
    <citation type="submission" date="2017-03" db="EMBL/GenBank/DDBJ databases">
        <title>Genome sequence of Clostridium thermoalcaliphilum DSM 7309.</title>
        <authorList>
            <person name="Poehlein A."/>
            <person name="Daniel R."/>
        </authorList>
    </citation>
    <scope>NUCLEOTIDE SEQUENCE [LARGE SCALE GENOMIC DNA]</scope>
    <source>
        <strain evidence="1 2">DSM 7309</strain>
    </source>
</reference>
<dbReference type="RefSeq" id="WP_079410111.1">
    <property type="nucleotide sequence ID" value="NZ_MZGW01000001.1"/>
</dbReference>
<organism evidence="1 2">
    <name type="scientific">Alkalithermobacter paradoxus</name>
    <dbReference type="NCBI Taxonomy" id="29349"/>
    <lineage>
        <taxon>Bacteria</taxon>
        <taxon>Bacillati</taxon>
        <taxon>Bacillota</taxon>
        <taxon>Clostridia</taxon>
        <taxon>Peptostreptococcales</taxon>
        <taxon>Tepidibacteraceae</taxon>
        <taxon>Alkalithermobacter</taxon>
    </lineage>
</organism>
<evidence type="ECO:0000313" key="2">
    <source>
        <dbReference type="Proteomes" id="UP000190140"/>
    </source>
</evidence>
<dbReference type="EMBL" id="MZGW01000001">
    <property type="protein sequence ID" value="OPJ56800.1"/>
    <property type="molecule type" value="Genomic_DNA"/>
</dbReference>